<feature type="compositionally biased region" description="Low complexity" evidence="1">
    <location>
        <begin position="223"/>
        <end position="233"/>
    </location>
</feature>
<feature type="region of interest" description="Disordered" evidence="1">
    <location>
        <begin position="504"/>
        <end position="573"/>
    </location>
</feature>
<feature type="compositionally biased region" description="Low complexity" evidence="1">
    <location>
        <begin position="164"/>
        <end position="207"/>
    </location>
</feature>
<reference evidence="2" key="1">
    <citation type="submission" date="2016-04" db="EMBL/GenBank/DDBJ databases">
        <authorList>
            <person name="Nguyen H.D."/>
            <person name="Kesanakurti P."/>
            <person name="Cullis J."/>
            <person name="Levesque C.A."/>
            <person name="Hambleton S."/>
        </authorList>
    </citation>
    <scope>NUCLEOTIDE SEQUENCE</scope>
    <source>
        <strain evidence="2">DAOMC 238032</strain>
    </source>
</reference>
<feature type="compositionally biased region" description="Basic and acidic residues" evidence="1">
    <location>
        <begin position="239"/>
        <end position="253"/>
    </location>
</feature>
<feature type="compositionally biased region" description="Low complexity" evidence="1">
    <location>
        <begin position="425"/>
        <end position="441"/>
    </location>
</feature>
<feature type="compositionally biased region" description="Low complexity" evidence="1">
    <location>
        <begin position="256"/>
        <end position="269"/>
    </location>
</feature>
<dbReference type="PANTHER" id="PTHR28031:SF1">
    <property type="entry name" value="PROLINE-RICH PROTEIN HUA1"/>
    <property type="match status" value="1"/>
</dbReference>
<protein>
    <submittedName>
        <fullName evidence="2">Uncharacterized protein</fullName>
    </submittedName>
</protein>
<proteinExistence type="predicted"/>
<feature type="compositionally biased region" description="Low complexity" evidence="1">
    <location>
        <begin position="539"/>
        <end position="548"/>
    </location>
</feature>
<dbReference type="InterPro" id="IPR038910">
    <property type="entry name" value="Hua1-like"/>
</dbReference>
<evidence type="ECO:0000313" key="3">
    <source>
        <dbReference type="Proteomes" id="UP000077671"/>
    </source>
</evidence>
<organism evidence="2 3">
    <name type="scientific">Tilletia caries</name>
    <name type="common">wheat bunt fungus</name>
    <dbReference type="NCBI Taxonomy" id="13290"/>
    <lineage>
        <taxon>Eukaryota</taxon>
        <taxon>Fungi</taxon>
        <taxon>Dikarya</taxon>
        <taxon>Basidiomycota</taxon>
        <taxon>Ustilaginomycotina</taxon>
        <taxon>Exobasidiomycetes</taxon>
        <taxon>Tilletiales</taxon>
        <taxon>Tilletiaceae</taxon>
        <taxon>Tilletia</taxon>
    </lineage>
</organism>
<dbReference type="EMBL" id="LWDD02001543">
    <property type="protein sequence ID" value="KAE8247371.1"/>
    <property type="molecule type" value="Genomic_DNA"/>
</dbReference>
<feature type="region of interest" description="Disordered" evidence="1">
    <location>
        <begin position="15"/>
        <end position="110"/>
    </location>
</feature>
<evidence type="ECO:0000256" key="1">
    <source>
        <dbReference type="SAM" id="MobiDB-lite"/>
    </source>
</evidence>
<comment type="caution">
    <text evidence="2">The sequence shown here is derived from an EMBL/GenBank/DDBJ whole genome shotgun (WGS) entry which is preliminary data.</text>
</comment>
<evidence type="ECO:0000313" key="2">
    <source>
        <dbReference type="EMBL" id="KAE8247371.1"/>
    </source>
</evidence>
<reference evidence="2" key="2">
    <citation type="journal article" date="2019" name="IMA Fungus">
        <title>Genome sequencing and comparison of five Tilletia species to identify candidate genes for the detection of regulated species infecting wheat.</title>
        <authorList>
            <person name="Nguyen H.D.T."/>
            <person name="Sultana T."/>
            <person name="Kesanakurti P."/>
            <person name="Hambleton S."/>
        </authorList>
    </citation>
    <scope>NUCLEOTIDE SEQUENCE</scope>
    <source>
        <strain evidence="2">DAOMC 238032</strain>
    </source>
</reference>
<dbReference type="AlphaFoldDB" id="A0A177UCS7"/>
<sequence length="657" mass="68059">MRCLDGKMSILVLARHSPAQHPSGDDHNDGAAQEQHRRAPLHPAMTTSKKSSDDDVDEMLAHAKQHFPENPFADASAHEPQPQPHTAGMSSASASTSANTAETPAIAASIGDKNPFRAHIAAGASSGILSPQHTAASGSTAGRQGGTGAFNLAGLNDSLPRPPAVGEAPAPATAASSGGPAQTAAQAPSEPTVRSEISAAEASSTAIPSPPTYAPDAPSPLGAPSATASTYAPPVGPPPEHRPDAPDRIDSHRRAASTNSSHPSHSSAHVPPPQAPAPVPAPAPMAYVPTNVPTPGAPLLRKGKLLVYPRGMAECHKCHNTGYKFDDPTHPCRGCWSRYGDSVNSILHRYASFDRVPGVLQSPLPIRSGPSVGVHRPYDGSHRPSASAGYPGAMASTNTYRYMDNAYDGGFGHGIHTAVLPAWLRDPQPQPQRRPSSSTPAFQPPPGPPGPQPPSTRPAPAQDEARAGGRQRTDAEPTGDEGVSAEGEVPPSYDEAVSAAADGRTLNPQHVPPRPHGLPTSNRPHVQTGPAPPPPPRPAGYGAYNAGPQSPYGAPHHPHNPHAPYQPHQHAPSNPPVVGPPEAPYGFAPVSNVHFVDSRRRPPAGALVVRPGDPRIGGRLCLNCGGEGSVTASFLDSLFGAPDEQCYACRGSGRVFR</sequence>
<feature type="region of interest" description="Disordered" evidence="1">
    <location>
        <begin position="425"/>
        <end position="490"/>
    </location>
</feature>
<feature type="compositionally biased region" description="Polar residues" evidence="1">
    <location>
        <begin position="127"/>
        <end position="142"/>
    </location>
</feature>
<feature type="compositionally biased region" description="Low complexity" evidence="1">
    <location>
        <begin position="86"/>
        <end position="105"/>
    </location>
</feature>
<feature type="compositionally biased region" description="Basic and acidic residues" evidence="1">
    <location>
        <begin position="23"/>
        <end position="37"/>
    </location>
</feature>
<dbReference type="GO" id="GO:0005737">
    <property type="term" value="C:cytoplasm"/>
    <property type="evidence" value="ECO:0007669"/>
    <property type="project" value="TreeGrafter"/>
</dbReference>
<dbReference type="PANTHER" id="PTHR28031">
    <property type="entry name" value="PROLINE-RICH PROTEIN HUA1"/>
    <property type="match status" value="1"/>
</dbReference>
<feature type="compositionally biased region" description="Pro residues" evidence="1">
    <location>
        <begin position="270"/>
        <end position="282"/>
    </location>
</feature>
<dbReference type="Proteomes" id="UP000077671">
    <property type="component" value="Unassembled WGS sequence"/>
</dbReference>
<feature type="region of interest" description="Disordered" evidence="1">
    <location>
        <begin position="125"/>
        <end position="282"/>
    </location>
</feature>
<gene>
    <name evidence="2" type="ORF">A4X03_0g7061</name>
</gene>
<feature type="region of interest" description="Disordered" evidence="1">
    <location>
        <begin position="367"/>
        <end position="392"/>
    </location>
</feature>
<feature type="compositionally biased region" description="Basic and acidic residues" evidence="1">
    <location>
        <begin position="463"/>
        <end position="475"/>
    </location>
</feature>
<feature type="compositionally biased region" description="Pro residues" evidence="1">
    <location>
        <begin position="442"/>
        <end position="457"/>
    </location>
</feature>
<accession>A0A177UCS7</accession>
<name>A0A177UCS7_9BASI</name>
<feature type="compositionally biased region" description="Low complexity" evidence="1">
    <location>
        <begin position="562"/>
        <end position="572"/>
    </location>
</feature>